<protein>
    <recommendedName>
        <fullName evidence="5">Pilus assembly protein PilP</fullName>
    </recommendedName>
</protein>
<keyword evidence="1" id="KW-0175">Coiled coil</keyword>
<name>A0ABW4Y8V6_9GAMM</name>
<proteinExistence type="predicted"/>
<evidence type="ECO:0008006" key="5">
    <source>
        <dbReference type="Google" id="ProtNLM"/>
    </source>
</evidence>
<dbReference type="EMBL" id="JBHUHX010000018">
    <property type="protein sequence ID" value="MFD2112052.1"/>
    <property type="molecule type" value="Genomic_DNA"/>
</dbReference>
<evidence type="ECO:0000256" key="2">
    <source>
        <dbReference type="SAM" id="Phobius"/>
    </source>
</evidence>
<comment type="caution">
    <text evidence="3">The sequence shown here is derived from an EMBL/GenBank/DDBJ whole genome shotgun (WGS) entry which is preliminary data.</text>
</comment>
<evidence type="ECO:0000256" key="1">
    <source>
        <dbReference type="SAM" id="Coils"/>
    </source>
</evidence>
<evidence type="ECO:0000313" key="4">
    <source>
        <dbReference type="Proteomes" id="UP001597337"/>
    </source>
</evidence>
<feature type="transmembrane region" description="Helical" evidence="2">
    <location>
        <begin position="56"/>
        <end position="77"/>
    </location>
</feature>
<accession>A0ABW4Y8V6</accession>
<gene>
    <name evidence="3" type="ORF">ACFSJC_09395</name>
</gene>
<keyword evidence="2" id="KW-0472">Membrane</keyword>
<dbReference type="RefSeq" id="WP_386026006.1">
    <property type="nucleotide sequence ID" value="NZ_JBHUHX010000018.1"/>
</dbReference>
<evidence type="ECO:0000313" key="3">
    <source>
        <dbReference type="EMBL" id="MFD2112052.1"/>
    </source>
</evidence>
<sequence>MAQEQHPIICPRCHAESFDNSWKCWRCGKRFPYALRFRARANQGEAQRSRSGCLALLGRAFLAFVALLTLVVVLGQARLAMMTPDERAEFDRKQAQKAVEREASRMAEAETKRKAQQATAALDSEREAARQAVLGKVKAEPVVKDAIWTSDRMLKLGVLDDGTPRDGLAMYGCGIVSDFPELKGGVSVQVIDIIKLTRDSKWIKLGESRCR</sequence>
<keyword evidence="2" id="KW-0812">Transmembrane</keyword>
<keyword evidence="4" id="KW-1185">Reference proteome</keyword>
<dbReference type="Proteomes" id="UP001597337">
    <property type="component" value="Unassembled WGS sequence"/>
</dbReference>
<keyword evidence="2" id="KW-1133">Transmembrane helix</keyword>
<organism evidence="3 4">
    <name type="scientific">Thiorhodococcus fuscus</name>
    <dbReference type="NCBI Taxonomy" id="527200"/>
    <lineage>
        <taxon>Bacteria</taxon>
        <taxon>Pseudomonadati</taxon>
        <taxon>Pseudomonadota</taxon>
        <taxon>Gammaproteobacteria</taxon>
        <taxon>Chromatiales</taxon>
        <taxon>Chromatiaceae</taxon>
        <taxon>Thiorhodococcus</taxon>
    </lineage>
</organism>
<feature type="coiled-coil region" evidence="1">
    <location>
        <begin position="92"/>
        <end position="119"/>
    </location>
</feature>
<reference evidence="4" key="1">
    <citation type="journal article" date="2019" name="Int. J. Syst. Evol. Microbiol.">
        <title>The Global Catalogue of Microorganisms (GCM) 10K type strain sequencing project: providing services to taxonomists for standard genome sequencing and annotation.</title>
        <authorList>
            <consortium name="The Broad Institute Genomics Platform"/>
            <consortium name="The Broad Institute Genome Sequencing Center for Infectious Disease"/>
            <person name="Wu L."/>
            <person name="Ma J."/>
        </authorList>
    </citation>
    <scope>NUCLEOTIDE SEQUENCE [LARGE SCALE GENOMIC DNA]</scope>
    <source>
        <strain evidence="4">KACC 12597</strain>
    </source>
</reference>